<organism evidence="8 9">
    <name type="scientific">Paenibacillus konkukensis</name>
    <dbReference type="NCBI Taxonomy" id="2020716"/>
    <lineage>
        <taxon>Bacteria</taxon>
        <taxon>Bacillati</taxon>
        <taxon>Bacillota</taxon>
        <taxon>Bacilli</taxon>
        <taxon>Bacillales</taxon>
        <taxon>Paenibacillaceae</taxon>
        <taxon>Paenibacillus</taxon>
    </lineage>
</organism>
<dbReference type="PANTHER" id="PTHR43337">
    <property type="entry name" value="XANTHINE/URACIL PERMEASE C887.17-RELATED"/>
    <property type="match status" value="1"/>
</dbReference>
<evidence type="ECO:0000256" key="3">
    <source>
        <dbReference type="ARBA" id="ARBA00022448"/>
    </source>
</evidence>
<evidence type="ECO:0000256" key="6">
    <source>
        <dbReference type="ARBA" id="ARBA00023136"/>
    </source>
</evidence>
<evidence type="ECO:0000256" key="7">
    <source>
        <dbReference type="SAM" id="Phobius"/>
    </source>
</evidence>
<feature type="transmembrane region" description="Helical" evidence="7">
    <location>
        <begin position="197"/>
        <end position="216"/>
    </location>
</feature>
<reference evidence="8" key="1">
    <citation type="submission" date="2018-02" db="EMBL/GenBank/DDBJ databases">
        <authorList>
            <person name="Kim S.-K."/>
            <person name="Jung H.-I."/>
            <person name="Lee S.-W."/>
        </authorList>
    </citation>
    <scope>NUCLEOTIDE SEQUENCE</scope>
    <source>
        <strain evidence="8">SK3146</strain>
    </source>
</reference>
<keyword evidence="9" id="KW-1185">Reference proteome</keyword>
<keyword evidence="3" id="KW-0813">Transport</keyword>
<comment type="subcellular location">
    <subcellularLocation>
        <location evidence="1">Membrane</location>
        <topology evidence="1">Multi-pass membrane protein</topology>
    </subcellularLocation>
</comment>
<sequence length="432" mass="44611">MSKQAGRPAETGLSRSPVRKELLAGVVSFFTIVYIIAVNSSILEDAGIPLEAGIIATALTSFAGCMLMGLWADAPIILVPGMGINALFTYTVVQTMGLSWQEALGAVCVSGLLFALVAFTPLAQSISQSIPDSLKEATTVGIGLFLTFIGLQKGGIVVSSATTFVALGDFADPHTALTLATLLVALVLHVRNVPGGFLITIAAGTALAIGFGQVSLSEAAGGHVSPQIYLDVIGALSFASIASASFWIAAFTLALVIVFENIGMIHSHLRMAGEPQKFARSLQANAVSVITAGIFGTSPTVSTAESAAGISAGGSRGLTAITTGLLFLISIFCIPVIKLIPDSAIAPILMIVGGLMSAGIQRINFAQFGEGFPAFLIIALIPLTYSIVDGMAFGFMAYVVLKLAQGKAKDISLPLYLIAGLFLINFIFHAIG</sequence>
<feature type="transmembrane region" description="Helical" evidence="7">
    <location>
        <begin position="317"/>
        <end position="337"/>
    </location>
</feature>
<gene>
    <name evidence="8" type="primary">pbuO_2</name>
    <name evidence="8" type="ORF">SK3146_02373</name>
</gene>
<evidence type="ECO:0000256" key="4">
    <source>
        <dbReference type="ARBA" id="ARBA00022692"/>
    </source>
</evidence>
<proteinExistence type="inferred from homology"/>
<accession>A0ABY4RPE4</accession>
<feature type="transmembrane region" description="Helical" evidence="7">
    <location>
        <begin position="228"/>
        <end position="258"/>
    </location>
</feature>
<name>A0ABY4RPE4_9BACL</name>
<feature type="transmembrane region" description="Helical" evidence="7">
    <location>
        <begin position="144"/>
        <end position="167"/>
    </location>
</feature>
<feature type="transmembrane region" description="Helical" evidence="7">
    <location>
        <begin position="48"/>
        <end position="70"/>
    </location>
</feature>
<dbReference type="InterPro" id="IPR045018">
    <property type="entry name" value="Azg-like"/>
</dbReference>
<reference evidence="8" key="2">
    <citation type="journal article" date="2021" name="J Anim Sci Technol">
        <title>Complete genome sequence of Paenibacillus konkukensis sp. nov. SK3146 as a potential probiotic strain.</title>
        <authorList>
            <person name="Jung H.I."/>
            <person name="Park S."/>
            <person name="Niu K.M."/>
            <person name="Lee S.W."/>
            <person name="Kothari D."/>
            <person name="Yi K.J."/>
            <person name="Kim S.K."/>
        </authorList>
    </citation>
    <scope>NUCLEOTIDE SEQUENCE</scope>
    <source>
        <strain evidence="8">SK3146</strain>
    </source>
</reference>
<feature type="transmembrane region" description="Helical" evidence="7">
    <location>
        <begin position="77"/>
        <end position="97"/>
    </location>
</feature>
<dbReference type="InterPro" id="IPR006043">
    <property type="entry name" value="NCS2"/>
</dbReference>
<evidence type="ECO:0000256" key="1">
    <source>
        <dbReference type="ARBA" id="ARBA00004141"/>
    </source>
</evidence>
<dbReference type="RefSeq" id="WP_249865269.1">
    <property type="nucleotide sequence ID" value="NZ_CP027059.1"/>
</dbReference>
<dbReference type="Pfam" id="PF00860">
    <property type="entry name" value="Xan_ur_permease"/>
    <property type="match status" value="1"/>
</dbReference>
<keyword evidence="5 7" id="KW-1133">Transmembrane helix</keyword>
<dbReference type="Proteomes" id="UP001057134">
    <property type="component" value="Chromosome"/>
</dbReference>
<dbReference type="PANTHER" id="PTHR43337:SF2">
    <property type="entry name" value="XANTHINE_URACIL PERMEASE"/>
    <property type="match status" value="1"/>
</dbReference>
<feature type="transmembrane region" description="Helical" evidence="7">
    <location>
        <begin position="173"/>
        <end position="190"/>
    </location>
</feature>
<comment type="similarity">
    <text evidence="2">Belongs to the nucleobase:cation symporter-2 (NCS2) (TC 2.A.40) family. Azg-like subfamily.</text>
</comment>
<feature type="transmembrane region" description="Helical" evidence="7">
    <location>
        <begin position="344"/>
        <end position="363"/>
    </location>
</feature>
<evidence type="ECO:0000313" key="8">
    <source>
        <dbReference type="EMBL" id="UQZ83212.1"/>
    </source>
</evidence>
<evidence type="ECO:0000256" key="5">
    <source>
        <dbReference type="ARBA" id="ARBA00022989"/>
    </source>
</evidence>
<keyword evidence="4 7" id="KW-0812">Transmembrane</keyword>
<feature type="transmembrane region" description="Helical" evidence="7">
    <location>
        <begin position="21"/>
        <end position="42"/>
    </location>
</feature>
<dbReference type="EMBL" id="CP027059">
    <property type="protein sequence ID" value="UQZ83212.1"/>
    <property type="molecule type" value="Genomic_DNA"/>
</dbReference>
<evidence type="ECO:0000256" key="2">
    <source>
        <dbReference type="ARBA" id="ARBA00005697"/>
    </source>
</evidence>
<feature type="transmembrane region" description="Helical" evidence="7">
    <location>
        <begin position="103"/>
        <end position="123"/>
    </location>
</feature>
<evidence type="ECO:0000313" key="9">
    <source>
        <dbReference type="Proteomes" id="UP001057134"/>
    </source>
</evidence>
<feature type="transmembrane region" description="Helical" evidence="7">
    <location>
        <begin position="278"/>
        <end position="297"/>
    </location>
</feature>
<feature type="transmembrane region" description="Helical" evidence="7">
    <location>
        <begin position="375"/>
        <end position="401"/>
    </location>
</feature>
<keyword evidence="6 7" id="KW-0472">Membrane</keyword>
<feature type="transmembrane region" description="Helical" evidence="7">
    <location>
        <begin position="413"/>
        <end position="431"/>
    </location>
</feature>
<protein>
    <submittedName>
        <fullName evidence="8">Guanine/hypoxanthine permease PbuO</fullName>
    </submittedName>
</protein>